<reference evidence="4" key="1">
    <citation type="submission" date="2019-05" db="EMBL/GenBank/DDBJ databases">
        <title>Isolation and characterization of methanogens from the cold seep sediment at Four-Way Closure Ridge.</title>
        <authorList>
            <person name="You Y.-T."/>
            <person name="Chen S.-C."/>
            <person name="Zhang W.-L."/>
            <person name="Lai M.-C."/>
        </authorList>
    </citation>
    <scope>NUCLEOTIDE SEQUENCE</scope>
    <source>
        <strain evidence="4">FWC-SCC3</strain>
    </source>
</reference>
<dbReference type="Pfam" id="PF07282">
    <property type="entry name" value="Cas12f1-like_TNB"/>
    <property type="match status" value="1"/>
</dbReference>
<gene>
    <name evidence="4" type="ORF">FGW20_05955</name>
</gene>
<evidence type="ECO:0000313" key="4">
    <source>
        <dbReference type="EMBL" id="MDN7012589.1"/>
    </source>
</evidence>
<comment type="caution">
    <text evidence="4">The sequence shown here is derived from an EMBL/GenBank/DDBJ whole genome shotgun (WGS) entry which is preliminary data.</text>
</comment>
<name>A0ABT8M0N9_9EURY</name>
<dbReference type="NCBIfam" id="TIGR01766">
    <property type="entry name" value="IS200/IS605 family accessory protein TnpB-like domain"/>
    <property type="match status" value="1"/>
</dbReference>
<dbReference type="Proteomes" id="UP001168423">
    <property type="component" value="Unassembled WGS sequence"/>
</dbReference>
<proteinExistence type="predicted"/>
<feature type="region of interest" description="Disordered" evidence="2">
    <location>
        <begin position="82"/>
        <end position="109"/>
    </location>
</feature>
<evidence type="ECO:0000313" key="5">
    <source>
        <dbReference type="Proteomes" id="UP001168423"/>
    </source>
</evidence>
<evidence type="ECO:0000256" key="1">
    <source>
        <dbReference type="ARBA" id="ARBA00023125"/>
    </source>
</evidence>
<keyword evidence="1" id="KW-0238">DNA-binding</keyword>
<evidence type="ECO:0000259" key="3">
    <source>
        <dbReference type="Pfam" id="PF07282"/>
    </source>
</evidence>
<protein>
    <submittedName>
        <fullName evidence="4">IS200/IS605 family element transposase accessory protein TnpB</fullName>
    </submittedName>
</protein>
<evidence type="ECO:0000256" key="2">
    <source>
        <dbReference type="SAM" id="MobiDB-lite"/>
    </source>
</evidence>
<dbReference type="InterPro" id="IPR010095">
    <property type="entry name" value="Cas12f1-like_TNB"/>
</dbReference>
<accession>A0ABT8M0N9</accession>
<feature type="domain" description="Cas12f1-like TNB" evidence="3">
    <location>
        <begin position="158"/>
        <end position="221"/>
    </location>
</feature>
<dbReference type="EMBL" id="VCYI01000006">
    <property type="protein sequence ID" value="MDN7012589.1"/>
    <property type="molecule type" value="Genomic_DNA"/>
</dbReference>
<sequence length="233" mass="25957">MEALRRLIQRARWVYGTRSTIPLHARSWRCFTVGRVMPVFADNTPSGDWIGVDLNTTDHLAVVAHPASGGVVTLGEFPDDAEHREQRGSALKGKRYRTERDRESRIRGDQNRRVASEIVRMARQLQCGIKLEDLAGAGFTGREKPGTPLPFSRRDGSFYHLQNLIEGRAHDAGVPVALVDPALTSRRCSRCGKRGARKGKRFLCPHCRYTGHADTNAAFNIAAARVSQGSRER</sequence>
<feature type="compositionally biased region" description="Basic and acidic residues" evidence="2">
    <location>
        <begin position="96"/>
        <end position="109"/>
    </location>
</feature>
<keyword evidence="5" id="KW-1185">Reference proteome</keyword>
<organism evidence="4 5">
    <name type="scientific">Methanoculleus methanifontis</name>
    <dbReference type="NCBI Taxonomy" id="2584086"/>
    <lineage>
        <taxon>Archaea</taxon>
        <taxon>Methanobacteriati</taxon>
        <taxon>Methanobacteriota</taxon>
        <taxon>Stenosarchaea group</taxon>
        <taxon>Methanomicrobia</taxon>
        <taxon>Methanomicrobiales</taxon>
        <taxon>Methanomicrobiaceae</taxon>
        <taxon>Methanoculleus</taxon>
    </lineage>
</organism>